<keyword evidence="7" id="KW-0472">Membrane</keyword>
<dbReference type="InterPro" id="IPR013686">
    <property type="entry name" value="Polypept-transport_assoc_ShlB"/>
</dbReference>
<evidence type="ECO:0000313" key="11">
    <source>
        <dbReference type="EMBL" id="NRT55255.1"/>
    </source>
</evidence>
<reference evidence="11 12" key="1">
    <citation type="submission" date="2020-05" db="EMBL/GenBank/DDBJ databases">
        <title>Genomic Encyclopedia of Type Strains, Phase IV (KMG-V): Genome sequencing to study the core and pangenomes of soil and plant-associated prokaryotes.</title>
        <authorList>
            <person name="Whitman W."/>
        </authorList>
    </citation>
    <scope>NUCLEOTIDE SEQUENCE [LARGE SCALE GENOMIC DNA]</scope>
    <source>
        <strain evidence="11 12">C29</strain>
    </source>
</reference>
<evidence type="ECO:0000256" key="1">
    <source>
        <dbReference type="ARBA" id="ARBA00004442"/>
    </source>
</evidence>
<dbReference type="InterPro" id="IPR051544">
    <property type="entry name" value="TPS_OM_transporter"/>
</dbReference>
<dbReference type="Gene3D" id="3.10.20.310">
    <property type="entry name" value="membrane protein fhac"/>
    <property type="match status" value="1"/>
</dbReference>
<keyword evidence="8" id="KW-0998">Cell outer membrane</keyword>
<dbReference type="PROSITE" id="PS51779">
    <property type="entry name" value="POTRA"/>
    <property type="match status" value="1"/>
</dbReference>
<dbReference type="PANTHER" id="PTHR34597">
    <property type="entry name" value="SLR1661 PROTEIN"/>
    <property type="match status" value="1"/>
</dbReference>
<keyword evidence="5" id="KW-0812">Transmembrane</keyword>
<dbReference type="RefSeq" id="WP_173804234.1">
    <property type="nucleotide sequence ID" value="NZ_JABSNM010000003.1"/>
</dbReference>
<dbReference type="InterPro" id="IPR005565">
    <property type="entry name" value="Hemolysn_activator_HlyB_C"/>
</dbReference>
<accession>A0ABX2FZQ6</accession>
<feature type="domain" description="POTRA" evidence="10">
    <location>
        <begin position="57"/>
        <end position="131"/>
    </location>
</feature>
<sequence>MPALLLAGLLSGAHAQTAPTGGELLREAEKTAPRPAAPTLPEPARPAPVDDGAGAAVLVRSFRIEGARLVDEAELQALLQPWIGTRAGMASLRRAADALAELYRERGYLARAWLPEQEIRDGVVRLRVVEGRLADLRIERTQAERALPDETLRAMMFARQQPGEPVRPDDLQRAVALLDEMPGMHAASVLEPGEREGESRIILAVTGAPLLSGSMQLDNAGARATGEARATLNLSLNAPLARGDQWQFSGNLSEHSRYARLGASMPLGADGLRVGVAASALDYAYTLGAVGYDGDVATTSATVSWPVLRRAARNLTLSATAETKRFRNAVAGTPLSDKSVDKVSLALQGDRQDAWGGGGVFMGSLQIDGGRLDLSGNAADLAADQIAGGPGRDGHFAKLVATLSRLQRLSATQTLTVTATAQAARRNLDSSEKLQLTGPQGVRAYGVSEPSVDRGVLLCVDWRLQLRPGWFAGVFHDEARGWRDANENASSSTPNRLILRGTGLSLSWDAPGDIQVRASVAWRDTANPARSPATGQDADGTRRHTRLLVTAARAF</sequence>
<evidence type="ECO:0000256" key="5">
    <source>
        <dbReference type="ARBA" id="ARBA00022692"/>
    </source>
</evidence>
<dbReference type="Pfam" id="PF08479">
    <property type="entry name" value="POTRA_2"/>
    <property type="match status" value="1"/>
</dbReference>
<evidence type="ECO:0000256" key="7">
    <source>
        <dbReference type="ARBA" id="ARBA00023136"/>
    </source>
</evidence>
<evidence type="ECO:0000259" key="10">
    <source>
        <dbReference type="PROSITE" id="PS51779"/>
    </source>
</evidence>
<evidence type="ECO:0000256" key="3">
    <source>
        <dbReference type="ARBA" id="ARBA00022448"/>
    </source>
</evidence>
<proteinExistence type="inferred from homology"/>
<dbReference type="EMBL" id="JABSNM010000003">
    <property type="protein sequence ID" value="NRT55255.1"/>
    <property type="molecule type" value="Genomic_DNA"/>
</dbReference>
<comment type="subcellular location">
    <subcellularLocation>
        <location evidence="1">Cell outer membrane</location>
    </subcellularLocation>
</comment>
<evidence type="ECO:0000256" key="6">
    <source>
        <dbReference type="ARBA" id="ARBA00022927"/>
    </source>
</evidence>
<dbReference type="PANTHER" id="PTHR34597:SF1">
    <property type="entry name" value="HEME_HEMOPEXIN TRANSPORTER PROTEIN HUXB"/>
    <property type="match status" value="1"/>
</dbReference>
<evidence type="ECO:0000256" key="4">
    <source>
        <dbReference type="ARBA" id="ARBA00022452"/>
    </source>
</evidence>
<keyword evidence="12" id="KW-1185">Reference proteome</keyword>
<comment type="caution">
    <text evidence="11">The sequence shown here is derived from an EMBL/GenBank/DDBJ whole genome shotgun (WGS) entry which is preliminary data.</text>
</comment>
<protein>
    <submittedName>
        <fullName evidence="11">Hemolysin activation/secretion protein</fullName>
    </submittedName>
</protein>
<dbReference type="InterPro" id="IPR034746">
    <property type="entry name" value="POTRA"/>
</dbReference>
<keyword evidence="3" id="KW-0813">Transport</keyword>
<organism evidence="11 12">
    <name type="scientific">Sphaerotilus uruguayifluvii</name>
    <dbReference type="NCBI Taxonomy" id="2735897"/>
    <lineage>
        <taxon>Bacteria</taxon>
        <taxon>Pseudomonadati</taxon>
        <taxon>Pseudomonadota</taxon>
        <taxon>Betaproteobacteria</taxon>
        <taxon>Burkholderiales</taxon>
        <taxon>Sphaerotilaceae</taxon>
        <taxon>Sphaerotilus</taxon>
    </lineage>
</organism>
<evidence type="ECO:0000313" key="12">
    <source>
        <dbReference type="Proteomes" id="UP001516061"/>
    </source>
</evidence>
<gene>
    <name evidence="11" type="ORF">HNQ01_000965</name>
</gene>
<keyword evidence="6" id="KW-0653">Protein transport</keyword>
<evidence type="ECO:0000256" key="8">
    <source>
        <dbReference type="ARBA" id="ARBA00023237"/>
    </source>
</evidence>
<keyword evidence="4" id="KW-1134">Transmembrane beta strand</keyword>
<name>A0ABX2FZQ6_9BURK</name>
<dbReference type="Gene3D" id="2.40.160.50">
    <property type="entry name" value="membrane protein fhac: a member of the omp85/tpsb transporter family"/>
    <property type="match status" value="1"/>
</dbReference>
<dbReference type="Pfam" id="PF03865">
    <property type="entry name" value="ShlB"/>
    <property type="match status" value="1"/>
</dbReference>
<feature type="region of interest" description="Disordered" evidence="9">
    <location>
        <begin position="26"/>
        <end position="50"/>
    </location>
</feature>
<feature type="compositionally biased region" description="Pro residues" evidence="9">
    <location>
        <begin position="35"/>
        <end position="46"/>
    </location>
</feature>
<evidence type="ECO:0000256" key="2">
    <source>
        <dbReference type="ARBA" id="ARBA00009055"/>
    </source>
</evidence>
<dbReference type="Proteomes" id="UP001516061">
    <property type="component" value="Unassembled WGS sequence"/>
</dbReference>
<comment type="similarity">
    <text evidence="2">Belongs to the TPS (TC 1.B.20) family.</text>
</comment>
<evidence type="ECO:0000256" key="9">
    <source>
        <dbReference type="SAM" id="MobiDB-lite"/>
    </source>
</evidence>